<protein>
    <submittedName>
        <fullName evidence="1">Uncharacterized protein</fullName>
    </submittedName>
</protein>
<evidence type="ECO:0000313" key="2">
    <source>
        <dbReference type="Proteomes" id="UP000032180"/>
    </source>
</evidence>
<organism evidence="1 2">
    <name type="scientific">Leersia perrieri</name>
    <dbReference type="NCBI Taxonomy" id="77586"/>
    <lineage>
        <taxon>Eukaryota</taxon>
        <taxon>Viridiplantae</taxon>
        <taxon>Streptophyta</taxon>
        <taxon>Embryophyta</taxon>
        <taxon>Tracheophyta</taxon>
        <taxon>Spermatophyta</taxon>
        <taxon>Magnoliopsida</taxon>
        <taxon>Liliopsida</taxon>
        <taxon>Poales</taxon>
        <taxon>Poaceae</taxon>
        <taxon>BOP clade</taxon>
        <taxon>Oryzoideae</taxon>
        <taxon>Oryzeae</taxon>
        <taxon>Oryzinae</taxon>
        <taxon>Leersia</taxon>
    </lineage>
</organism>
<dbReference type="EnsemblPlants" id="LPERR07G06450.1">
    <property type="protein sequence ID" value="LPERR07G06450.1"/>
    <property type="gene ID" value="LPERR07G06450"/>
</dbReference>
<proteinExistence type="predicted"/>
<name>A0A0D9WWW6_9ORYZ</name>
<dbReference type="HOGENOM" id="CLU_2625552_0_0_1"/>
<dbReference type="Gramene" id="LPERR07G06450.1">
    <property type="protein sequence ID" value="LPERR07G06450.1"/>
    <property type="gene ID" value="LPERR07G06450"/>
</dbReference>
<dbReference type="Proteomes" id="UP000032180">
    <property type="component" value="Chromosome 7"/>
</dbReference>
<reference evidence="2" key="2">
    <citation type="submission" date="2013-12" db="EMBL/GenBank/DDBJ databases">
        <authorList>
            <person name="Yu Y."/>
            <person name="Lee S."/>
            <person name="de Baynast K."/>
            <person name="Wissotski M."/>
            <person name="Liu L."/>
            <person name="Talag J."/>
            <person name="Goicoechea J."/>
            <person name="Angelova A."/>
            <person name="Jetty R."/>
            <person name="Kudrna D."/>
            <person name="Golser W."/>
            <person name="Rivera L."/>
            <person name="Zhang J."/>
            <person name="Wing R."/>
        </authorList>
    </citation>
    <scope>NUCLEOTIDE SEQUENCE</scope>
</reference>
<keyword evidence="2" id="KW-1185">Reference proteome</keyword>
<reference evidence="1 2" key="1">
    <citation type="submission" date="2012-08" db="EMBL/GenBank/DDBJ databases">
        <title>Oryza genome evolution.</title>
        <authorList>
            <person name="Wing R.A."/>
        </authorList>
    </citation>
    <scope>NUCLEOTIDE SEQUENCE</scope>
</reference>
<reference evidence="1" key="3">
    <citation type="submission" date="2015-04" db="UniProtKB">
        <authorList>
            <consortium name="EnsemblPlants"/>
        </authorList>
    </citation>
    <scope>IDENTIFICATION</scope>
</reference>
<dbReference type="AlphaFoldDB" id="A0A0D9WWW6"/>
<evidence type="ECO:0000313" key="1">
    <source>
        <dbReference type="EnsemblPlants" id="LPERR07G06450.1"/>
    </source>
</evidence>
<accession>A0A0D9WWW6</accession>
<sequence>MAAARSWRRSEEEDDDDLWVDDKGAAPVFLEGNKDQAEPFLDAVVPRKGVAQPAALQRGGRCCRSCTGGEGWRSSQRR</sequence>